<feature type="compositionally biased region" description="Low complexity" evidence="1">
    <location>
        <begin position="816"/>
        <end position="827"/>
    </location>
</feature>
<protein>
    <recommendedName>
        <fullName evidence="2">C2H2-type domain-containing protein</fullName>
    </recommendedName>
</protein>
<evidence type="ECO:0000313" key="3">
    <source>
        <dbReference type="EMBL" id="KAJ3182081.1"/>
    </source>
</evidence>
<feature type="region of interest" description="Disordered" evidence="1">
    <location>
        <begin position="464"/>
        <end position="511"/>
    </location>
</feature>
<reference evidence="3" key="1">
    <citation type="submission" date="2020-05" db="EMBL/GenBank/DDBJ databases">
        <title>Phylogenomic resolution of chytrid fungi.</title>
        <authorList>
            <person name="Stajich J.E."/>
            <person name="Amses K."/>
            <person name="Simmons R."/>
            <person name="Seto K."/>
            <person name="Myers J."/>
            <person name="Bonds A."/>
            <person name="Quandt C.A."/>
            <person name="Barry K."/>
            <person name="Liu P."/>
            <person name="Grigoriev I."/>
            <person name="Longcore J.E."/>
            <person name="James T.Y."/>
        </authorList>
    </citation>
    <scope>NUCLEOTIDE SEQUENCE</scope>
    <source>
        <strain evidence="3">JEL0379</strain>
    </source>
</reference>
<accession>A0AAD5TP51</accession>
<comment type="caution">
    <text evidence="3">The sequence shown here is derived from an EMBL/GenBank/DDBJ whole genome shotgun (WGS) entry which is preliminary data.</text>
</comment>
<evidence type="ECO:0000256" key="1">
    <source>
        <dbReference type="SAM" id="MobiDB-lite"/>
    </source>
</evidence>
<evidence type="ECO:0000313" key="4">
    <source>
        <dbReference type="Proteomes" id="UP001212152"/>
    </source>
</evidence>
<dbReference type="EMBL" id="JADGJQ010000010">
    <property type="protein sequence ID" value="KAJ3182081.1"/>
    <property type="molecule type" value="Genomic_DNA"/>
</dbReference>
<proteinExistence type="predicted"/>
<sequence>MPNAVSCLWTSCAESFATEDDCFAHLTAVHAQDGKQQCKWHPHEARPVCGQNLRNRGNFSDHVVTHFSTALRPIVCPRCPVRLRNRKDVKRHESKHLAAQGSEPHTVATATAAASRRTPTGNAAPQTSTSLPSAPPSTQPLPRKRKISSPETHRTSSHHSDSPILSHHNSPFLKQEQPFQPSPLISNLSAGHARSASDSSFHHPDVAAAAAAGHYPPYGNGNMPAAAAAAAAETYYPTHERHTSYPGSAYGHDFSHQHQQVPHAPYAKLASINTSGTFAHQRGGSWGSFHLPPQSHFASSPLEATPRHQPHTPSPLILHQSPMLPVRSSASQHPFSPDQEHQRFDGGADAPPPLRNTKYLGNGGGVGSFPTPITSTPVDMSPYMFPPATPLHSSAENEFPSQSQHSQSHSSQSHSLQSQLQTLPSVGTQNIAYSASHSWTPAGVESLDVELSRVKDSHNRLPFSRTVASQESSSDGTAGQQGWTWHSGSAAGGAGSPSSVVELTTTRSGANSRELAQRVSAESLNVIVRNPPSVGNVGIKTSVIQRQATLRVKSLILGRLISVFFTIKPQALIPGEMLSYISSTEGRGGYVPSLRVHELFINYLTPALSASEAPSLLTGFVNGLPSRSEYSYRIYRGLTAFARAVGSEADASNTVFMRCGRNILSAIRCFCNSEDPYEVEILNEGYGFAAVISQMPLKMEYETVTPLRIGTVLHLRRNVYRAYVEGIARDLEWLGGVGGWKAVTSWVPAADVYGDRPAGSPYAVGRVEIRFVRTGEQSLFSAASAIALLDDSNDTGIERYQHRQLQEHANVDSGASHQQQHQQSHSQPHGDELVLGPVWATPTSKHALFPSPPAAPAPSPPARFNKRRKSSSAQPLFPTSATEEYAMRLIPTALPYSGSAIVEVDEDGDFDDGAEFTGAVRKKHSFADVEDEDQEPPQSASPHVAAGHESIFFDQAADLQSWDDPWERWIANVPYAEGGVDLGAGGLELGFA</sequence>
<dbReference type="Proteomes" id="UP001212152">
    <property type="component" value="Unassembled WGS sequence"/>
</dbReference>
<feature type="compositionally biased region" description="Polar residues" evidence="1">
    <location>
        <begin position="177"/>
        <end position="189"/>
    </location>
</feature>
<feature type="region of interest" description="Disordered" evidence="1">
    <location>
        <begin position="925"/>
        <end position="944"/>
    </location>
</feature>
<feature type="compositionally biased region" description="Low complexity" evidence="1">
    <location>
        <begin position="106"/>
        <end position="132"/>
    </location>
</feature>
<dbReference type="PROSITE" id="PS00028">
    <property type="entry name" value="ZINC_FINGER_C2H2_1"/>
    <property type="match status" value="2"/>
</dbReference>
<feature type="region of interest" description="Disordered" evidence="1">
    <location>
        <begin position="87"/>
        <end position="201"/>
    </location>
</feature>
<feature type="compositionally biased region" description="Low complexity" evidence="1">
    <location>
        <begin position="401"/>
        <end position="419"/>
    </location>
</feature>
<organism evidence="3 4">
    <name type="scientific">Geranomyces variabilis</name>
    <dbReference type="NCBI Taxonomy" id="109894"/>
    <lineage>
        <taxon>Eukaryota</taxon>
        <taxon>Fungi</taxon>
        <taxon>Fungi incertae sedis</taxon>
        <taxon>Chytridiomycota</taxon>
        <taxon>Chytridiomycota incertae sedis</taxon>
        <taxon>Chytridiomycetes</taxon>
        <taxon>Spizellomycetales</taxon>
        <taxon>Powellomycetaceae</taxon>
        <taxon>Geranomyces</taxon>
    </lineage>
</organism>
<keyword evidence="4" id="KW-1185">Reference proteome</keyword>
<feature type="compositionally biased region" description="Basic and acidic residues" evidence="1">
    <location>
        <begin position="151"/>
        <end position="161"/>
    </location>
</feature>
<dbReference type="SMART" id="SM00355">
    <property type="entry name" value="ZnF_C2H2"/>
    <property type="match status" value="3"/>
</dbReference>
<feature type="compositionally biased region" description="Polar residues" evidence="1">
    <location>
        <begin position="466"/>
        <end position="486"/>
    </location>
</feature>
<feature type="region of interest" description="Disordered" evidence="1">
    <location>
        <begin position="296"/>
        <end position="419"/>
    </location>
</feature>
<feature type="compositionally biased region" description="Polar residues" evidence="1">
    <location>
        <begin position="391"/>
        <end position="400"/>
    </location>
</feature>
<dbReference type="InterPro" id="IPR013087">
    <property type="entry name" value="Znf_C2H2_type"/>
</dbReference>
<feature type="domain" description="C2H2-type" evidence="2">
    <location>
        <begin position="7"/>
        <end position="30"/>
    </location>
</feature>
<dbReference type="AlphaFoldDB" id="A0AAD5TP51"/>
<evidence type="ECO:0000259" key="2">
    <source>
        <dbReference type="PROSITE" id="PS00028"/>
    </source>
</evidence>
<feature type="compositionally biased region" description="Polar residues" evidence="1">
    <location>
        <begin position="501"/>
        <end position="511"/>
    </location>
</feature>
<feature type="domain" description="C2H2-type" evidence="2">
    <location>
        <begin position="76"/>
        <end position="96"/>
    </location>
</feature>
<name>A0AAD5TP51_9FUNG</name>
<gene>
    <name evidence="3" type="ORF">HDU87_000426</name>
</gene>
<feature type="compositionally biased region" description="Pro residues" evidence="1">
    <location>
        <begin position="850"/>
        <end position="861"/>
    </location>
</feature>
<feature type="region of interest" description="Disordered" evidence="1">
    <location>
        <begin position="809"/>
        <end position="878"/>
    </location>
</feature>
<dbReference type="Gene3D" id="3.30.160.60">
    <property type="entry name" value="Classic Zinc Finger"/>
    <property type="match status" value="1"/>
</dbReference>